<name>A0A0G4NPZ1_VERLO</name>
<dbReference type="AlphaFoldDB" id="A0A0G4NPZ1"/>
<accession>A0A0G4NPZ1</accession>
<dbReference type="Proteomes" id="UP000045706">
    <property type="component" value="Unassembled WGS sequence"/>
</dbReference>
<gene>
    <name evidence="2" type="ORF">BN1723_020587</name>
</gene>
<feature type="non-terminal residue" evidence="2">
    <location>
        <position position="1"/>
    </location>
</feature>
<evidence type="ECO:0000256" key="1">
    <source>
        <dbReference type="SAM" id="MobiDB-lite"/>
    </source>
</evidence>
<sequence>GFRPALRGPRAHQQNGGHHQQALRRGHRCPGRPREAGQCPVAHVRALDPAVGRLRRQPPHARQRAHGRGRPRRR</sequence>
<dbReference type="EMBL" id="CVQI01037642">
    <property type="protein sequence ID" value="CRK48557.1"/>
    <property type="molecule type" value="Genomic_DNA"/>
</dbReference>
<proteinExistence type="predicted"/>
<evidence type="ECO:0000313" key="2">
    <source>
        <dbReference type="EMBL" id="CRK48557.1"/>
    </source>
</evidence>
<organism evidence="2 3">
    <name type="scientific">Verticillium longisporum</name>
    <name type="common">Verticillium dahliae var. longisporum</name>
    <dbReference type="NCBI Taxonomy" id="100787"/>
    <lineage>
        <taxon>Eukaryota</taxon>
        <taxon>Fungi</taxon>
        <taxon>Dikarya</taxon>
        <taxon>Ascomycota</taxon>
        <taxon>Pezizomycotina</taxon>
        <taxon>Sordariomycetes</taxon>
        <taxon>Hypocreomycetidae</taxon>
        <taxon>Glomerellales</taxon>
        <taxon>Plectosphaerellaceae</taxon>
        <taxon>Verticillium</taxon>
    </lineage>
</organism>
<evidence type="ECO:0000313" key="3">
    <source>
        <dbReference type="Proteomes" id="UP000045706"/>
    </source>
</evidence>
<feature type="compositionally biased region" description="Basic residues" evidence="1">
    <location>
        <begin position="53"/>
        <end position="74"/>
    </location>
</feature>
<protein>
    <submittedName>
        <fullName evidence="2">Uncharacterized protein</fullName>
    </submittedName>
</protein>
<feature type="region of interest" description="Disordered" evidence="1">
    <location>
        <begin position="1"/>
        <end position="74"/>
    </location>
</feature>
<reference evidence="3" key="1">
    <citation type="submission" date="2015-05" db="EMBL/GenBank/DDBJ databases">
        <authorList>
            <person name="Fogelqvist Johan"/>
        </authorList>
    </citation>
    <scope>NUCLEOTIDE SEQUENCE [LARGE SCALE GENOMIC DNA]</scope>
</reference>
<feature type="compositionally biased region" description="Basic residues" evidence="1">
    <location>
        <begin position="21"/>
        <end position="31"/>
    </location>
</feature>